<dbReference type="Pfam" id="PF00582">
    <property type="entry name" value="Usp"/>
    <property type="match status" value="1"/>
</dbReference>
<evidence type="ECO:0000313" key="5">
    <source>
        <dbReference type="Proteomes" id="UP000319576"/>
    </source>
</evidence>
<dbReference type="RefSeq" id="WP_145237210.1">
    <property type="nucleotide sequence ID" value="NZ_CP036273.1"/>
</dbReference>
<organism evidence="4 5">
    <name type="scientific">Urbifossiella limnaea</name>
    <dbReference type="NCBI Taxonomy" id="2528023"/>
    <lineage>
        <taxon>Bacteria</taxon>
        <taxon>Pseudomonadati</taxon>
        <taxon>Planctomycetota</taxon>
        <taxon>Planctomycetia</taxon>
        <taxon>Gemmatales</taxon>
        <taxon>Gemmataceae</taxon>
        <taxon>Urbifossiella</taxon>
    </lineage>
</organism>
<feature type="domain" description="UspA" evidence="3">
    <location>
        <begin position="4"/>
        <end position="146"/>
    </location>
</feature>
<dbReference type="OrthoDB" id="9794782at2"/>
<dbReference type="PIRSF" id="PIRSF006276">
    <property type="entry name" value="UspA"/>
    <property type="match status" value="1"/>
</dbReference>
<dbReference type="SUPFAM" id="SSF52402">
    <property type="entry name" value="Adenine nucleotide alpha hydrolases-like"/>
    <property type="match status" value="1"/>
</dbReference>
<dbReference type="PRINTS" id="PR01438">
    <property type="entry name" value="UNVRSLSTRESS"/>
</dbReference>
<dbReference type="PANTHER" id="PTHR46268">
    <property type="entry name" value="STRESS RESPONSE PROTEIN NHAX"/>
    <property type="match status" value="1"/>
</dbReference>
<evidence type="ECO:0000256" key="2">
    <source>
        <dbReference type="PIRNR" id="PIRNR006276"/>
    </source>
</evidence>
<dbReference type="GO" id="GO:0005737">
    <property type="term" value="C:cytoplasm"/>
    <property type="evidence" value="ECO:0007669"/>
    <property type="project" value="UniProtKB-SubCell"/>
</dbReference>
<name>A0A517XRK4_9BACT</name>
<dbReference type="CDD" id="cd00293">
    <property type="entry name" value="USP-like"/>
    <property type="match status" value="1"/>
</dbReference>
<evidence type="ECO:0000256" key="1">
    <source>
        <dbReference type="ARBA" id="ARBA00008791"/>
    </source>
</evidence>
<comment type="similarity">
    <text evidence="1 2">Belongs to the universal stress protein A family.</text>
</comment>
<dbReference type="KEGG" id="uli:ETAA1_20900"/>
<dbReference type="InterPro" id="IPR006016">
    <property type="entry name" value="UspA"/>
</dbReference>
<keyword evidence="5" id="KW-1185">Reference proteome</keyword>
<dbReference type="InterPro" id="IPR014729">
    <property type="entry name" value="Rossmann-like_a/b/a_fold"/>
</dbReference>
<protein>
    <recommendedName>
        <fullName evidence="2">Universal stress protein</fullName>
    </recommendedName>
</protein>
<accession>A0A517XRK4</accession>
<comment type="subcellular location">
    <subcellularLocation>
        <location evidence="2">Cytoplasm</location>
    </subcellularLocation>
</comment>
<evidence type="ECO:0000313" key="4">
    <source>
        <dbReference type="EMBL" id="QDU20146.1"/>
    </source>
</evidence>
<proteinExistence type="inferred from homology"/>
<reference evidence="4 5" key="1">
    <citation type="submission" date="2019-02" db="EMBL/GenBank/DDBJ databases">
        <title>Deep-cultivation of Planctomycetes and their phenomic and genomic characterization uncovers novel biology.</title>
        <authorList>
            <person name="Wiegand S."/>
            <person name="Jogler M."/>
            <person name="Boedeker C."/>
            <person name="Pinto D."/>
            <person name="Vollmers J."/>
            <person name="Rivas-Marin E."/>
            <person name="Kohn T."/>
            <person name="Peeters S.H."/>
            <person name="Heuer A."/>
            <person name="Rast P."/>
            <person name="Oberbeckmann S."/>
            <person name="Bunk B."/>
            <person name="Jeske O."/>
            <person name="Meyerdierks A."/>
            <person name="Storesund J.E."/>
            <person name="Kallscheuer N."/>
            <person name="Luecker S."/>
            <person name="Lage O.M."/>
            <person name="Pohl T."/>
            <person name="Merkel B.J."/>
            <person name="Hornburger P."/>
            <person name="Mueller R.-W."/>
            <person name="Bruemmer F."/>
            <person name="Labrenz M."/>
            <person name="Spormann A.M."/>
            <person name="Op den Camp H."/>
            <person name="Overmann J."/>
            <person name="Amann R."/>
            <person name="Jetten M.S.M."/>
            <person name="Mascher T."/>
            <person name="Medema M.H."/>
            <person name="Devos D.P."/>
            <person name="Kaster A.-K."/>
            <person name="Ovreas L."/>
            <person name="Rohde M."/>
            <person name="Galperin M.Y."/>
            <person name="Jogler C."/>
        </authorList>
    </citation>
    <scope>NUCLEOTIDE SEQUENCE [LARGE SCALE GENOMIC DNA]</scope>
    <source>
        <strain evidence="4 5">ETA_A1</strain>
    </source>
</reference>
<dbReference type="EMBL" id="CP036273">
    <property type="protein sequence ID" value="QDU20146.1"/>
    <property type="molecule type" value="Genomic_DNA"/>
</dbReference>
<dbReference type="Gene3D" id="3.40.50.620">
    <property type="entry name" value="HUPs"/>
    <property type="match status" value="1"/>
</dbReference>
<gene>
    <name evidence="4" type="ORF">ETAA1_20900</name>
</gene>
<dbReference type="Proteomes" id="UP000319576">
    <property type="component" value="Chromosome"/>
</dbReference>
<dbReference type="PANTHER" id="PTHR46268:SF6">
    <property type="entry name" value="UNIVERSAL STRESS PROTEIN UP12"/>
    <property type="match status" value="1"/>
</dbReference>
<evidence type="ECO:0000259" key="3">
    <source>
        <dbReference type="Pfam" id="PF00582"/>
    </source>
</evidence>
<keyword evidence="2" id="KW-0963">Cytoplasm</keyword>
<dbReference type="InterPro" id="IPR006015">
    <property type="entry name" value="Universal_stress_UspA"/>
</dbReference>
<dbReference type="AlphaFoldDB" id="A0A517XRK4"/>
<sequence length="150" mass="15753">MIAIRRVLAPTDFSDSSVPAVRYAAELATKFGAELTLVHVVQDLTLVVPDVMMPTPVTTPALADMVEAGKAGLAAFVKRVGLEGLRPTTEVRIGAPAAEIVTAAEELKADLLCIGTHGRTGLAHFLLGSVAERIVRHAPCPVLTVRPPAK</sequence>